<feature type="binding site" evidence="11">
    <location>
        <position position="277"/>
    </location>
    <ligand>
        <name>L-glutamine</name>
        <dbReference type="ChEBI" id="CHEBI:58359"/>
    </ligand>
</feature>
<dbReference type="PROSITE" id="PS51273">
    <property type="entry name" value="GATASE_TYPE_1"/>
    <property type="match status" value="1"/>
</dbReference>
<dbReference type="SMART" id="SM01097">
    <property type="entry name" value="CPSase_sm_chain"/>
    <property type="match status" value="1"/>
</dbReference>
<keyword evidence="12" id="KW-0812">Transmembrane</keyword>
<feature type="binding site" evidence="11">
    <location>
        <position position="318"/>
    </location>
    <ligand>
        <name>L-glutamine</name>
        <dbReference type="ChEBI" id="CHEBI:58359"/>
    </ligand>
</feature>
<keyword evidence="8 11" id="KW-0665">Pyrimidine biosynthesis</keyword>
<evidence type="ECO:0000256" key="7">
    <source>
        <dbReference type="ARBA" id="ARBA00022962"/>
    </source>
</evidence>
<dbReference type="InterPro" id="IPR036480">
    <property type="entry name" value="CarbP_synth_ssu_N_sf"/>
</dbReference>
<dbReference type="GO" id="GO:0004088">
    <property type="term" value="F:carbamoyl-phosphate synthase (glutamine-hydrolyzing) activity"/>
    <property type="evidence" value="ECO:0007669"/>
    <property type="project" value="UniProtKB-UniRule"/>
</dbReference>
<feature type="transmembrane region" description="Helical" evidence="12">
    <location>
        <begin position="12"/>
        <end position="32"/>
    </location>
</feature>
<dbReference type="InterPro" id="IPR002474">
    <property type="entry name" value="CarbamoylP_synth_ssu_N"/>
</dbReference>
<evidence type="ECO:0000256" key="11">
    <source>
        <dbReference type="HAMAP-Rule" id="MF_01209"/>
    </source>
</evidence>
<dbReference type="UniPathway" id="UPA00068">
    <property type="reaction ID" value="UER00171"/>
</dbReference>
<proteinExistence type="inferred from homology"/>
<dbReference type="InterPro" id="IPR006274">
    <property type="entry name" value="CarbamoylP_synth_ssu"/>
</dbReference>
<feature type="binding site" evidence="11">
    <location>
        <position position="69"/>
    </location>
    <ligand>
        <name>L-glutamine</name>
        <dbReference type="ChEBI" id="CHEBI:58359"/>
    </ligand>
</feature>
<keyword evidence="4 11" id="KW-0436">Ligase</keyword>
<dbReference type="EC" id="6.3.5.5" evidence="11"/>
<feature type="binding site" evidence="11">
    <location>
        <position position="321"/>
    </location>
    <ligand>
        <name>L-glutamine</name>
        <dbReference type="ChEBI" id="CHEBI:58359"/>
    </ligand>
</feature>
<evidence type="ECO:0000313" key="14">
    <source>
        <dbReference type="EMBL" id="BAU55899.1"/>
    </source>
</evidence>
<evidence type="ECO:0000313" key="15">
    <source>
        <dbReference type="Proteomes" id="UP000218263"/>
    </source>
</evidence>
<feature type="active site" evidence="11">
    <location>
        <position position="364"/>
    </location>
</feature>
<accession>A0A0X8X9L5</accession>
<feature type="binding site" evidence="11">
    <location>
        <position position="248"/>
    </location>
    <ligand>
        <name>L-glutamine</name>
        <dbReference type="ChEBI" id="CHEBI:58359"/>
    </ligand>
</feature>
<dbReference type="FunFam" id="3.50.30.20:FF:000001">
    <property type="entry name" value="Carbamoyl-phosphate synthase small chain"/>
    <property type="match status" value="1"/>
</dbReference>
<evidence type="ECO:0000256" key="12">
    <source>
        <dbReference type="SAM" id="Phobius"/>
    </source>
</evidence>
<dbReference type="AlphaFoldDB" id="A0A0X8X9L5"/>
<dbReference type="Pfam" id="PF00117">
    <property type="entry name" value="GATase"/>
    <property type="match status" value="1"/>
</dbReference>
<feature type="binding site" evidence="11">
    <location>
        <position position="280"/>
    </location>
    <ligand>
        <name>L-glutamine</name>
        <dbReference type="ChEBI" id="CHEBI:58359"/>
    </ligand>
</feature>
<evidence type="ECO:0000259" key="13">
    <source>
        <dbReference type="SMART" id="SM01097"/>
    </source>
</evidence>
<comment type="similarity">
    <text evidence="3 11">Belongs to the CarA family.</text>
</comment>
<evidence type="ECO:0000256" key="3">
    <source>
        <dbReference type="ARBA" id="ARBA00007800"/>
    </source>
</evidence>
<evidence type="ECO:0000256" key="1">
    <source>
        <dbReference type="ARBA" id="ARBA00004812"/>
    </source>
</evidence>
<keyword evidence="15" id="KW-1185">Reference proteome</keyword>
<organism evidence="14 15">
    <name type="scientific">Mucilaginibacter gotjawali</name>
    <dbReference type="NCBI Taxonomy" id="1550579"/>
    <lineage>
        <taxon>Bacteria</taxon>
        <taxon>Pseudomonadati</taxon>
        <taxon>Bacteroidota</taxon>
        <taxon>Sphingobacteriia</taxon>
        <taxon>Sphingobacteriales</taxon>
        <taxon>Sphingobacteriaceae</taxon>
        <taxon>Mucilaginibacter</taxon>
    </lineage>
</organism>
<dbReference type="SUPFAM" id="SSF52021">
    <property type="entry name" value="Carbamoyl phosphate synthetase, small subunit N-terminal domain"/>
    <property type="match status" value="1"/>
</dbReference>
<dbReference type="Gene3D" id="3.40.50.880">
    <property type="match status" value="1"/>
</dbReference>
<dbReference type="NCBIfam" id="TIGR01368">
    <property type="entry name" value="CPSaseIIsmall"/>
    <property type="match status" value="1"/>
</dbReference>
<keyword evidence="12" id="KW-1133">Transmembrane helix</keyword>
<reference evidence="14 15" key="1">
    <citation type="submission" date="2015-12" db="EMBL/GenBank/DDBJ databases">
        <title>Genome sequence of Mucilaginibacter gotjawali.</title>
        <authorList>
            <person name="Lee J.S."/>
            <person name="Lee K.C."/>
            <person name="Kim K.K."/>
            <person name="Lee B.W."/>
        </authorList>
    </citation>
    <scope>NUCLEOTIDE SEQUENCE [LARGE SCALE GENOMIC DNA]</scope>
    <source>
        <strain evidence="14 15">SA3-7</strain>
    </source>
</reference>
<dbReference type="Proteomes" id="UP000218263">
    <property type="component" value="Chromosome"/>
</dbReference>
<feature type="region of interest" description="CPSase" evidence="11">
    <location>
        <begin position="1"/>
        <end position="198"/>
    </location>
</feature>
<keyword evidence="5 11" id="KW-0547">Nucleotide-binding</keyword>
<dbReference type="UniPathway" id="UPA00070">
    <property type="reaction ID" value="UER00115"/>
</dbReference>
<comment type="pathway">
    <text evidence="1 11">Pyrimidine metabolism; UMP biosynthesis via de novo pathway; (S)-dihydroorotate from bicarbonate: step 1/3.</text>
</comment>
<dbReference type="KEGG" id="mgot:MgSA37_04091"/>
<name>A0A0X8X9L5_9SPHI</name>
<dbReference type="HAMAP" id="MF_01209">
    <property type="entry name" value="CPSase_S_chain"/>
    <property type="match status" value="1"/>
</dbReference>
<feature type="binding site" evidence="11">
    <location>
        <position position="250"/>
    </location>
    <ligand>
        <name>L-glutamine</name>
        <dbReference type="ChEBI" id="CHEBI:58359"/>
    </ligand>
</feature>
<dbReference type="GO" id="GO:0005524">
    <property type="term" value="F:ATP binding"/>
    <property type="evidence" value="ECO:0007669"/>
    <property type="project" value="UniProtKB-UniRule"/>
</dbReference>
<sequence length="384" mass="42547">MGRRTRQTGIFTIHFILSMTYLTKLPAVLLLADGTVFYGKSAGKMGTTTGEICFNTGMTGYQEIFTDPSYFGQIMVTTNAHIGNYGIANAEVESGRIQIAGLVCKNYNIAYSRKQADESIQDYFQEENIVGISDIDTRQLVRHIRDKGAMNAIISSEILDIEELKSRLAEVPSMDGLELSSKVSTTETYTFGDESATYRVAVLDLGVKKNILRNFDERDIYAKVFPAKTSFEDMEKDFAPTGYFISNGPGDPSAMPYAVETVKAILKAEKPMFGICLGHQLLALANDIPTKKMFNGHRGLNHPVKNVIINHCEVTSQNHGFGVVPEAVRASDKVEITHVNLNDQSIEGIRVKGKKAFSVQYHPESSPGPHDSRYLFDDFIALMK</sequence>
<keyword evidence="12" id="KW-0472">Membrane</keyword>
<dbReference type="InterPro" id="IPR017926">
    <property type="entry name" value="GATASE"/>
</dbReference>
<dbReference type="SUPFAM" id="SSF52317">
    <property type="entry name" value="Class I glutamine amidotransferase-like"/>
    <property type="match status" value="1"/>
</dbReference>
<dbReference type="GO" id="GO:0006541">
    <property type="term" value="P:glutamine metabolic process"/>
    <property type="evidence" value="ECO:0007669"/>
    <property type="project" value="InterPro"/>
</dbReference>
<comment type="function">
    <text evidence="11">Small subunit of the glutamine-dependent carbamoyl phosphate synthetase (CPSase). CPSase catalyzes the formation of carbamoyl phosphate from the ammonia moiety of glutamine, carbonate, and phosphate donated by ATP, constituting the first step of 2 biosynthetic pathways, one leading to arginine and/or urea and the other to pyrimidine nucleotides. The small subunit (glutamine amidotransferase) binds and cleaves glutamine to supply the large subunit with the substrate ammonia.</text>
</comment>
<dbReference type="InterPro" id="IPR029062">
    <property type="entry name" value="Class_I_gatase-like"/>
</dbReference>
<feature type="domain" description="Carbamoyl-phosphate synthase small subunit N-terminal" evidence="13">
    <location>
        <begin position="25"/>
        <end position="155"/>
    </location>
</feature>
<evidence type="ECO:0000256" key="6">
    <source>
        <dbReference type="ARBA" id="ARBA00022840"/>
    </source>
</evidence>
<evidence type="ECO:0000256" key="5">
    <source>
        <dbReference type="ARBA" id="ARBA00022741"/>
    </source>
</evidence>
<feature type="active site" evidence="11">
    <location>
        <position position="362"/>
    </location>
</feature>
<protein>
    <recommendedName>
        <fullName evidence="11">Carbamoyl phosphate synthase small chain</fullName>
        <ecNumber evidence="11">6.3.5.5</ecNumber>
    </recommendedName>
    <alternativeName>
        <fullName evidence="11">Carbamoyl phosphate synthetase glutamine chain</fullName>
    </alternativeName>
</protein>
<evidence type="ECO:0000256" key="4">
    <source>
        <dbReference type="ARBA" id="ARBA00022598"/>
    </source>
</evidence>
<evidence type="ECO:0000256" key="2">
    <source>
        <dbReference type="ARBA" id="ARBA00005077"/>
    </source>
</evidence>
<dbReference type="GO" id="GO:0044205">
    <property type="term" value="P:'de novo' UMP biosynthetic process"/>
    <property type="evidence" value="ECO:0007669"/>
    <property type="project" value="UniProtKB-UniRule"/>
</dbReference>
<gene>
    <name evidence="11 14" type="primary">carA</name>
    <name evidence="14" type="ORF">MgSA37_04091</name>
</gene>
<keyword evidence="11" id="KW-0055">Arginine biosynthesis</keyword>
<keyword evidence="11" id="KW-0028">Amino-acid biosynthesis</keyword>
<keyword evidence="6 11" id="KW-0067">ATP-binding</keyword>
<dbReference type="PRINTS" id="PR00099">
    <property type="entry name" value="CPSGATASE"/>
</dbReference>
<comment type="pathway">
    <text evidence="2 11">Amino-acid biosynthesis; L-arginine biosynthesis; carbamoyl phosphate from bicarbonate: step 1/1.</text>
</comment>
<evidence type="ECO:0000256" key="8">
    <source>
        <dbReference type="ARBA" id="ARBA00022975"/>
    </source>
</evidence>
<dbReference type="PANTHER" id="PTHR43418">
    <property type="entry name" value="MULTIFUNCTIONAL TRYPTOPHAN BIOSYNTHESIS PROTEIN-RELATED"/>
    <property type="match status" value="1"/>
</dbReference>
<dbReference type="Pfam" id="PF00988">
    <property type="entry name" value="CPSase_sm_chain"/>
    <property type="match status" value="1"/>
</dbReference>
<keyword evidence="7 11" id="KW-0315">Glutamine amidotransferase</keyword>
<dbReference type="InterPro" id="IPR035686">
    <property type="entry name" value="CPSase_GATase1"/>
</dbReference>
<evidence type="ECO:0000256" key="9">
    <source>
        <dbReference type="ARBA" id="ARBA00048816"/>
    </source>
</evidence>
<comment type="subunit">
    <text evidence="11">Composed of two chains; the small (or glutamine) chain promotes the hydrolysis of glutamine to ammonia, which is used by the large (or ammonia) chain to synthesize carbamoyl phosphate. Tetramer of heterodimers (alpha,beta)4.</text>
</comment>
<dbReference type="PANTHER" id="PTHR43418:SF7">
    <property type="entry name" value="CARBAMOYL-PHOSPHATE SYNTHASE SMALL CHAIN"/>
    <property type="match status" value="1"/>
</dbReference>
<dbReference type="PRINTS" id="PR00096">
    <property type="entry name" value="GATASE"/>
</dbReference>
<dbReference type="EMBL" id="AP017313">
    <property type="protein sequence ID" value="BAU55899.1"/>
    <property type="molecule type" value="Genomic_DNA"/>
</dbReference>
<dbReference type="Gene3D" id="3.50.30.20">
    <property type="entry name" value="Carbamoyl-phosphate synthase small subunit, N-terminal domain"/>
    <property type="match status" value="1"/>
</dbReference>
<comment type="catalytic activity">
    <reaction evidence="9 11">
        <text>hydrogencarbonate + L-glutamine + 2 ATP + H2O = carbamoyl phosphate + L-glutamate + 2 ADP + phosphate + 2 H(+)</text>
        <dbReference type="Rhea" id="RHEA:18633"/>
        <dbReference type="ChEBI" id="CHEBI:15377"/>
        <dbReference type="ChEBI" id="CHEBI:15378"/>
        <dbReference type="ChEBI" id="CHEBI:17544"/>
        <dbReference type="ChEBI" id="CHEBI:29985"/>
        <dbReference type="ChEBI" id="CHEBI:30616"/>
        <dbReference type="ChEBI" id="CHEBI:43474"/>
        <dbReference type="ChEBI" id="CHEBI:58228"/>
        <dbReference type="ChEBI" id="CHEBI:58359"/>
        <dbReference type="ChEBI" id="CHEBI:456216"/>
        <dbReference type="EC" id="6.3.5.5"/>
    </reaction>
</comment>
<dbReference type="InterPro" id="IPR050472">
    <property type="entry name" value="Anth_synth/Amidotransfase"/>
</dbReference>
<comment type="catalytic activity">
    <reaction evidence="10 11">
        <text>L-glutamine + H2O = L-glutamate + NH4(+)</text>
        <dbReference type="Rhea" id="RHEA:15889"/>
        <dbReference type="ChEBI" id="CHEBI:15377"/>
        <dbReference type="ChEBI" id="CHEBI:28938"/>
        <dbReference type="ChEBI" id="CHEBI:29985"/>
        <dbReference type="ChEBI" id="CHEBI:58359"/>
    </reaction>
</comment>
<dbReference type="PRINTS" id="PR00097">
    <property type="entry name" value="ANTSNTHASEII"/>
</dbReference>
<feature type="binding site" evidence="11">
    <location>
        <position position="320"/>
    </location>
    <ligand>
        <name>L-glutamine</name>
        <dbReference type="ChEBI" id="CHEBI:58359"/>
    </ligand>
</feature>
<dbReference type="GO" id="GO:0004359">
    <property type="term" value="F:glutaminase activity"/>
    <property type="evidence" value="ECO:0007669"/>
    <property type="project" value="RHEA"/>
</dbReference>
<dbReference type="GO" id="GO:0006207">
    <property type="term" value="P:'de novo' pyrimidine nucleobase biosynthetic process"/>
    <property type="evidence" value="ECO:0007669"/>
    <property type="project" value="InterPro"/>
</dbReference>
<dbReference type="GO" id="GO:0006526">
    <property type="term" value="P:L-arginine biosynthetic process"/>
    <property type="evidence" value="ECO:0007669"/>
    <property type="project" value="UniProtKB-UniRule"/>
</dbReference>
<feature type="active site" description="Nucleophile" evidence="11">
    <location>
        <position position="276"/>
    </location>
</feature>
<dbReference type="CDD" id="cd01744">
    <property type="entry name" value="GATase1_CPSase"/>
    <property type="match status" value="1"/>
</dbReference>
<dbReference type="NCBIfam" id="NF009475">
    <property type="entry name" value="PRK12838.1"/>
    <property type="match status" value="1"/>
</dbReference>
<evidence type="ECO:0000256" key="10">
    <source>
        <dbReference type="ARBA" id="ARBA00049285"/>
    </source>
</evidence>